<feature type="non-terminal residue" evidence="1">
    <location>
        <position position="265"/>
    </location>
</feature>
<dbReference type="Proteomes" id="UP001447188">
    <property type="component" value="Unassembled WGS sequence"/>
</dbReference>
<proteinExistence type="predicted"/>
<feature type="non-terminal residue" evidence="1">
    <location>
        <position position="1"/>
    </location>
</feature>
<reference evidence="1 2" key="1">
    <citation type="submission" date="2024-02" db="EMBL/GenBank/DDBJ databases">
        <title>Discinaceae phylogenomics.</title>
        <authorList>
            <person name="Dirks A.C."/>
            <person name="James T.Y."/>
        </authorList>
    </citation>
    <scope>NUCLEOTIDE SEQUENCE [LARGE SCALE GENOMIC DNA]</scope>
    <source>
        <strain evidence="1 2">ACD0624</strain>
    </source>
</reference>
<dbReference type="EMBL" id="JBBBZM010000787">
    <property type="protein sequence ID" value="KAL0630338.1"/>
    <property type="molecule type" value="Genomic_DNA"/>
</dbReference>
<name>A0ABR3G3E3_9PEZI</name>
<gene>
    <name evidence="1" type="ORF">Q9L58_010815</name>
</gene>
<comment type="caution">
    <text evidence="1">The sequence shown here is derived from an EMBL/GenBank/DDBJ whole genome shotgun (WGS) entry which is preliminary data.</text>
</comment>
<sequence length="265" mass="29428">FTTEAGSALPIRVSPIGLKGSAPLESFLSWASRLAWSNGYRSVQRLLVTEGFNAPSVSDLGREKFKKQLVQLAGLDDGLVGALSVQAFPSSSSNNQQKAGPSSRWILRTDMAGEACAHQQGQQNSINAKDVDLTFDAQRIKHSRLSSKSLSTGTQAFWVGAKVILDALFRHTIASKLRNAAGIKDFRRLFEKVANRPHWTFDHHDVECRHDALLFLRWLLEDPSSRIGSIQSIVDIRTAIKYSATAKVTWAHEYFHTRTSTADRH</sequence>
<keyword evidence="2" id="KW-1185">Reference proteome</keyword>
<organism evidence="1 2">
    <name type="scientific">Discina gigas</name>
    <dbReference type="NCBI Taxonomy" id="1032678"/>
    <lineage>
        <taxon>Eukaryota</taxon>
        <taxon>Fungi</taxon>
        <taxon>Dikarya</taxon>
        <taxon>Ascomycota</taxon>
        <taxon>Pezizomycotina</taxon>
        <taxon>Pezizomycetes</taxon>
        <taxon>Pezizales</taxon>
        <taxon>Discinaceae</taxon>
        <taxon>Discina</taxon>
    </lineage>
</organism>
<evidence type="ECO:0000313" key="2">
    <source>
        <dbReference type="Proteomes" id="UP001447188"/>
    </source>
</evidence>
<evidence type="ECO:0000313" key="1">
    <source>
        <dbReference type="EMBL" id="KAL0630338.1"/>
    </source>
</evidence>
<accession>A0ABR3G3E3</accession>
<protein>
    <submittedName>
        <fullName evidence="1">Uncharacterized protein</fullName>
    </submittedName>
</protein>